<organism evidence="4 5">
    <name type="scientific">Blepharisma stoltei</name>
    <dbReference type="NCBI Taxonomy" id="1481888"/>
    <lineage>
        <taxon>Eukaryota</taxon>
        <taxon>Sar</taxon>
        <taxon>Alveolata</taxon>
        <taxon>Ciliophora</taxon>
        <taxon>Postciliodesmatophora</taxon>
        <taxon>Heterotrichea</taxon>
        <taxon>Heterotrichida</taxon>
        <taxon>Blepharismidae</taxon>
        <taxon>Blepharisma</taxon>
    </lineage>
</organism>
<dbReference type="SMART" id="SM00015">
    <property type="entry name" value="IQ"/>
    <property type="match status" value="1"/>
</dbReference>
<feature type="region of interest" description="Disordered" evidence="2">
    <location>
        <begin position="536"/>
        <end position="561"/>
    </location>
</feature>
<feature type="region of interest" description="Disordered" evidence="2">
    <location>
        <begin position="51"/>
        <end position="143"/>
    </location>
</feature>
<evidence type="ECO:0000256" key="2">
    <source>
        <dbReference type="SAM" id="MobiDB-lite"/>
    </source>
</evidence>
<feature type="region of interest" description="Disordered" evidence="2">
    <location>
        <begin position="1"/>
        <end position="24"/>
    </location>
</feature>
<dbReference type="InterPro" id="IPR025486">
    <property type="entry name" value="DUF4378"/>
</dbReference>
<dbReference type="Proteomes" id="UP001162131">
    <property type="component" value="Unassembled WGS sequence"/>
</dbReference>
<feature type="region of interest" description="Disordered" evidence="2">
    <location>
        <begin position="161"/>
        <end position="183"/>
    </location>
</feature>
<protein>
    <recommendedName>
        <fullName evidence="3">DUF4378 domain-containing protein</fullName>
    </recommendedName>
</protein>
<keyword evidence="1" id="KW-0175">Coiled coil</keyword>
<feature type="coiled-coil region" evidence="1">
    <location>
        <begin position="685"/>
        <end position="741"/>
    </location>
</feature>
<dbReference type="Pfam" id="PF14309">
    <property type="entry name" value="DUF4378"/>
    <property type="match status" value="1"/>
</dbReference>
<feature type="compositionally biased region" description="Basic and acidic residues" evidence="2">
    <location>
        <begin position="1032"/>
        <end position="1051"/>
    </location>
</feature>
<feature type="compositionally biased region" description="Basic and acidic residues" evidence="2">
    <location>
        <begin position="1112"/>
        <end position="1131"/>
    </location>
</feature>
<feature type="region of interest" description="Disordered" evidence="2">
    <location>
        <begin position="406"/>
        <end position="470"/>
    </location>
</feature>
<feature type="compositionally biased region" description="Low complexity" evidence="2">
    <location>
        <begin position="1138"/>
        <end position="1151"/>
    </location>
</feature>
<dbReference type="Gene3D" id="1.20.5.190">
    <property type="match status" value="1"/>
</dbReference>
<feature type="compositionally biased region" description="Basic and acidic residues" evidence="2">
    <location>
        <begin position="551"/>
        <end position="561"/>
    </location>
</feature>
<keyword evidence="5" id="KW-1185">Reference proteome</keyword>
<dbReference type="InterPro" id="IPR000048">
    <property type="entry name" value="IQ_motif_EF-hand-BS"/>
</dbReference>
<reference evidence="4" key="1">
    <citation type="submission" date="2021-09" db="EMBL/GenBank/DDBJ databases">
        <authorList>
            <consortium name="AG Swart"/>
            <person name="Singh M."/>
            <person name="Singh A."/>
            <person name="Seah K."/>
            <person name="Emmerich C."/>
        </authorList>
    </citation>
    <scope>NUCLEOTIDE SEQUENCE</scope>
    <source>
        <strain evidence="4">ATCC30299</strain>
    </source>
</reference>
<evidence type="ECO:0000313" key="4">
    <source>
        <dbReference type="EMBL" id="CAG9335499.1"/>
    </source>
</evidence>
<proteinExistence type="predicted"/>
<comment type="caution">
    <text evidence="4">The sequence shown here is derived from an EMBL/GenBank/DDBJ whole genome shotgun (WGS) entry which is preliminary data.</text>
</comment>
<evidence type="ECO:0000313" key="5">
    <source>
        <dbReference type="Proteomes" id="UP001162131"/>
    </source>
</evidence>
<accession>A0AAU9K6Y9</accession>
<feature type="compositionally biased region" description="Basic and acidic residues" evidence="2">
    <location>
        <begin position="1"/>
        <end position="10"/>
    </location>
</feature>
<feature type="compositionally biased region" description="Basic and acidic residues" evidence="2">
    <location>
        <begin position="456"/>
        <end position="470"/>
    </location>
</feature>
<feature type="compositionally biased region" description="Basic residues" evidence="2">
    <location>
        <begin position="332"/>
        <end position="355"/>
    </location>
</feature>
<feature type="compositionally biased region" description="Acidic residues" evidence="2">
    <location>
        <begin position="537"/>
        <end position="550"/>
    </location>
</feature>
<feature type="compositionally biased region" description="Basic and acidic residues" evidence="2">
    <location>
        <begin position="423"/>
        <end position="433"/>
    </location>
</feature>
<gene>
    <name evidence="4" type="ORF">BSTOLATCC_MIC63970</name>
</gene>
<dbReference type="EMBL" id="CAJZBQ010000062">
    <property type="protein sequence ID" value="CAG9335499.1"/>
    <property type="molecule type" value="Genomic_DNA"/>
</dbReference>
<name>A0AAU9K6Y9_9CILI</name>
<feature type="domain" description="DUF4378" evidence="3">
    <location>
        <begin position="1292"/>
        <end position="1449"/>
    </location>
</feature>
<feature type="compositionally biased region" description="Basic and acidic residues" evidence="2">
    <location>
        <begin position="163"/>
        <end position="183"/>
    </location>
</feature>
<evidence type="ECO:0000256" key="1">
    <source>
        <dbReference type="SAM" id="Coils"/>
    </source>
</evidence>
<dbReference type="PROSITE" id="PS50096">
    <property type="entry name" value="IQ"/>
    <property type="match status" value="1"/>
</dbReference>
<feature type="region of interest" description="Disordered" evidence="2">
    <location>
        <begin position="657"/>
        <end position="679"/>
    </location>
</feature>
<sequence length="1455" mass="168625">MISSEPHEIFKSFGSQRPPSAPVLGRKITSEAVVASNQENGTRYPIPIVISSAKPKPAKKPKDRYLADISNKPIKRSQDLKPRFKSKTPDPMQRIQKAPSTKSIQKPTTLVKKPAVPRRSSVTPQPRINIHKEAPDIKQTPIQEDHVKSIDHIIQNSIKKQKVNRDLAEKRKKQLNENKEKAKKQLEKLNQETRKENQVKFKQNKFKPKIAWGVDERRLNGKNDEKIRKESEEIRKRRREEIERTKSTGRARIGLDVLSSLVPNYRLRSHSNHEHSLTPEKKPVKEHNPDIILYMKQQKRLRKEHERIELERQREEENRRLEQLKRLEAITKKKQGKSAKKKAKPKKKVKSKKALKTYEEPQWVDESESNIPEDEEVLGIMEGMRLEDPYDYNREGRECKVFGHFSEEPNLNGRRNSTQKVNDIVEKRKKPEIDLPTGSVTMPAMDVNDDTPVFIDSREEEKYKDLSSSDISKRKDGIKKKLAELRSRVEKAREYAREDSSGRSALNEEERKNAAIKIQAWVRGWQTREAIRHYLEENEDESYEEEYEEHSEDHYEEHSEDNYEGLYEDHYNGSYKEHFEDHSEERTEERTEMHYEEHSEEQHSEEQHSEVEETDEWLYKRQYGRDNDISYYEEEDEEVQNILGKIKKPKPINVESWGEEESERLETDPQFQRLSPVPTGHRISSQELEKRLASERKNLELAKKKQKEIESILKTQMQWRVQQKENLLKLKKKDLQDMQKVAEKLGTESGAMKIFQEIIDRRYAHLDHLFDENIEAVKAALAERVDSNDEGSLLRTFEFQKALASQLMEDQTNMRFDSQSEDIEKIISGMMAAQSSKETENEEIWHENLAESKGERSVRISELEIESSKIRDDSKSNEKSSQINVRNIPYIPSLPKHDISDSFIDQIKGLETPSNNSFIISPQPDRDEIYIESPCEGTITSEEPLMEDPRISTEVGEEPYLEFSHPAQISTIPTIPDEPSIPEFEATEKSESESMASFHSEVYIDSKRSYEDFESDLYQLQFIGNQVSSVENSEHLDSVSSAYKEEKKEIIENQDSFDGIHSPPAEASSSLLSLDPNPPEASIDDTSKSSSSRDISDRQLPANPKGSPQNLDIKDLGEIETRIKKSPEIPKLKINKTSFENEQNSSSFQSPEPSPQKLDDSIPLEGKNKNKKFDEDLYELDKSTEFLFEPEDVANISEVLLKQLLSEEIANAIKPEKEWLKIIKIDSQPAVDTDAKAVDSYLEKLLTLIHDNAQDIEYSLSTPVPNSPMEMLSKMQENEIGTAVIPDIPPPILNIDMYLEIEKQISDRSLDPAVQEAQHIHNKMIFDSFNESLQKHRIYGETGEPLPWSFDIRAIHYQYPNIKQICEKSKEEVLLWSSMQAGKVPILESNKSSGNIDEEMLQNIREDKLASMLALEVVERDHQWVNYEFEENQVKLDIADMVLEHLVTEVITILE</sequence>
<feature type="region of interest" description="Disordered" evidence="2">
    <location>
        <begin position="493"/>
        <end position="512"/>
    </location>
</feature>
<feature type="region of interest" description="Disordered" evidence="2">
    <location>
        <begin position="577"/>
        <end position="616"/>
    </location>
</feature>
<feature type="compositionally biased region" description="Acidic residues" evidence="2">
    <location>
        <begin position="362"/>
        <end position="376"/>
    </location>
</feature>
<feature type="region of interest" description="Disordered" evidence="2">
    <location>
        <begin position="966"/>
        <end position="996"/>
    </location>
</feature>
<feature type="compositionally biased region" description="Polar residues" evidence="2">
    <location>
        <begin position="98"/>
        <end position="108"/>
    </location>
</feature>
<feature type="region of interest" description="Disordered" evidence="2">
    <location>
        <begin position="332"/>
        <end position="376"/>
    </location>
</feature>
<evidence type="ECO:0000259" key="3">
    <source>
        <dbReference type="Pfam" id="PF14309"/>
    </source>
</evidence>
<feature type="region of interest" description="Disordered" evidence="2">
    <location>
        <begin position="1029"/>
        <end position="1168"/>
    </location>
</feature>
<dbReference type="CDD" id="cd23767">
    <property type="entry name" value="IQCD"/>
    <property type="match status" value="1"/>
</dbReference>